<proteinExistence type="inferred from homology"/>
<dbReference type="GO" id="GO:0046933">
    <property type="term" value="F:proton-transporting ATP synthase activity, rotational mechanism"/>
    <property type="evidence" value="ECO:0007669"/>
    <property type="project" value="UniProtKB-UniRule"/>
</dbReference>
<comment type="subcellular location">
    <subcellularLocation>
        <location evidence="11 12">Cell membrane</location>
        <topology evidence="11 12">Multi-pass membrane protein</topology>
    </subcellularLocation>
    <subcellularLocation>
        <location evidence="1">Membrane</location>
        <topology evidence="1">Multi-pass membrane protein</topology>
    </subcellularLocation>
</comment>
<evidence type="ECO:0000256" key="1">
    <source>
        <dbReference type="ARBA" id="ARBA00004141"/>
    </source>
</evidence>
<keyword evidence="5 11" id="KW-0812">Transmembrane</keyword>
<dbReference type="Proteomes" id="UP000031599">
    <property type="component" value="Unassembled WGS sequence"/>
</dbReference>
<evidence type="ECO:0000256" key="2">
    <source>
        <dbReference type="ARBA" id="ARBA00006810"/>
    </source>
</evidence>
<comment type="similarity">
    <text evidence="2 11 12">Belongs to the ATPase A chain family.</text>
</comment>
<dbReference type="NCBIfam" id="TIGR01131">
    <property type="entry name" value="ATP_synt_6_or_A"/>
    <property type="match status" value="1"/>
</dbReference>
<keyword evidence="9 11" id="KW-0472">Membrane</keyword>
<keyword evidence="4 11" id="KW-0138">CF(0)</keyword>
<dbReference type="HAMAP" id="MF_01393">
    <property type="entry name" value="ATP_synth_a_bact"/>
    <property type="match status" value="1"/>
</dbReference>
<dbReference type="EMBL" id="JMCC02000031">
    <property type="protein sequence ID" value="KIG16823.1"/>
    <property type="molecule type" value="Genomic_DNA"/>
</dbReference>
<dbReference type="InterPro" id="IPR035908">
    <property type="entry name" value="F0_ATP_A_sf"/>
</dbReference>
<feature type="transmembrane region" description="Helical" evidence="11">
    <location>
        <begin position="169"/>
        <end position="192"/>
    </location>
</feature>
<dbReference type="GO" id="GO:0042777">
    <property type="term" value="P:proton motive force-driven plasma membrane ATP synthesis"/>
    <property type="evidence" value="ECO:0007669"/>
    <property type="project" value="TreeGrafter"/>
</dbReference>
<keyword evidence="3 11" id="KW-0813">Transport</keyword>
<dbReference type="RefSeq" id="WP_052548833.1">
    <property type="nucleotide sequence ID" value="NZ_JMCC02000031.1"/>
</dbReference>
<feature type="transmembrane region" description="Helical" evidence="11">
    <location>
        <begin position="103"/>
        <end position="123"/>
    </location>
</feature>
<dbReference type="PROSITE" id="PS00449">
    <property type="entry name" value="ATPASE_A"/>
    <property type="match status" value="1"/>
</dbReference>
<keyword evidence="10 11" id="KW-0066">ATP synthesis</keyword>
<dbReference type="Pfam" id="PF00119">
    <property type="entry name" value="ATP-synt_A"/>
    <property type="match status" value="1"/>
</dbReference>
<dbReference type="AlphaFoldDB" id="A0A0C2A0D0"/>
<sequence>MNPLFSFDLLGLTITDTVIVSFALTLVLSLVAIGTSRALHPTQFGVWQITVEAYVGWIRELVGGIVEEDPDPYTPLIGTLILFVGACNMLSLIPVVRPPTADLSTTVALSLVVFLAVPSYGIWRRGVWGYLSGYLRPHPLMLPFNLISELTRTLALAVRLFGNVMSAQMVGAVMLVVAGVLVPIPLLLLGIITGLIQAYIFGVLAAVFIAAAVQIEDTKSPNAQAAS</sequence>
<dbReference type="GO" id="GO:0005886">
    <property type="term" value="C:plasma membrane"/>
    <property type="evidence" value="ECO:0007669"/>
    <property type="project" value="UniProtKB-SubCell"/>
</dbReference>
<evidence type="ECO:0000256" key="5">
    <source>
        <dbReference type="ARBA" id="ARBA00022692"/>
    </source>
</evidence>
<feature type="transmembrane region" description="Helical" evidence="11">
    <location>
        <begin position="9"/>
        <end position="33"/>
    </location>
</feature>
<evidence type="ECO:0000256" key="12">
    <source>
        <dbReference type="RuleBase" id="RU000483"/>
    </source>
</evidence>
<dbReference type="PANTHER" id="PTHR42823:SF3">
    <property type="entry name" value="ATP SYNTHASE SUBUNIT A, CHLOROPLASTIC"/>
    <property type="match status" value="1"/>
</dbReference>
<dbReference type="CDD" id="cd00310">
    <property type="entry name" value="ATP-synt_Fo_a_6"/>
    <property type="match status" value="1"/>
</dbReference>
<evidence type="ECO:0000256" key="10">
    <source>
        <dbReference type="ARBA" id="ARBA00023310"/>
    </source>
</evidence>
<accession>A0A0C2A0D0</accession>
<organism evidence="13 14">
    <name type="scientific">Enhygromyxa salina</name>
    <dbReference type="NCBI Taxonomy" id="215803"/>
    <lineage>
        <taxon>Bacteria</taxon>
        <taxon>Pseudomonadati</taxon>
        <taxon>Myxococcota</taxon>
        <taxon>Polyangia</taxon>
        <taxon>Nannocystales</taxon>
        <taxon>Nannocystaceae</taxon>
        <taxon>Enhygromyxa</taxon>
    </lineage>
</organism>
<keyword evidence="7 11" id="KW-1133">Transmembrane helix</keyword>
<comment type="caution">
    <text evidence="13">The sequence shown here is derived from an EMBL/GenBank/DDBJ whole genome shotgun (WGS) entry which is preliminary data.</text>
</comment>
<comment type="function">
    <text evidence="11 12">Key component of the proton channel; it plays a direct role in the translocation of protons across the membrane.</text>
</comment>
<dbReference type="PRINTS" id="PR00123">
    <property type="entry name" value="ATPASEA"/>
</dbReference>
<dbReference type="PANTHER" id="PTHR42823">
    <property type="entry name" value="ATP SYNTHASE SUBUNIT A, CHLOROPLASTIC"/>
    <property type="match status" value="1"/>
</dbReference>
<evidence type="ECO:0000313" key="14">
    <source>
        <dbReference type="Proteomes" id="UP000031599"/>
    </source>
</evidence>
<keyword evidence="11" id="KW-1003">Cell membrane</keyword>
<dbReference type="InterPro" id="IPR023011">
    <property type="entry name" value="ATP_synth_F0_asu_AS"/>
</dbReference>
<feature type="transmembrane region" description="Helical" evidence="11">
    <location>
        <begin position="198"/>
        <end position="215"/>
    </location>
</feature>
<dbReference type="SUPFAM" id="SSF81336">
    <property type="entry name" value="F1F0 ATP synthase subunit A"/>
    <property type="match status" value="1"/>
</dbReference>
<evidence type="ECO:0000256" key="3">
    <source>
        <dbReference type="ARBA" id="ARBA00022448"/>
    </source>
</evidence>
<gene>
    <name evidence="11" type="primary">atpB</name>
    <name evidence="13" type="ORF">DB30_03985</name>
</gene>
<evidence type="ECO:0000256" key="6">
    <source>
        <dbReference type="ARBA" id="ARBA00022781"/>
    </source>
</evidence>
<evidence type="ECO:0000256" key="7">
    <source>
        <dbReference type="ARBA" id="ARBA00022989"/>
    </source>
</evidence>
<reference evidence="13 14" key="1">
    <citation type="submission" date="2014-12" db="EMBL/GenBank/DDBJ databases">
        <title>Genome assembly of Enhygromyxa salina DSM 15201.</title>
        <authorList>
            <person name="Sharma G."/>
            <person name="Subramanian S."/>
        </authorList>
    </citation>
    <scope>NUCLEOTIDE SEQUENCE [LARGE SCALE GENOMIC DNA]</scope>
    <source>
        <strain evidence="13 14">DSM 15201</strain>
    </source>
</reference>
<dbReference type="InterPro" id="IPR045082">
    <property type="entry name" value="ATP_syn_F0_a_bact/chloroplast"/>
</dbReference>
<dbReference type="Gene3D" id="1.20.120.220">
    <property type="entry name" value="ATP synthase, F0 complex, subunit A"/>
    <property type="match status" value="1"/>
</dbReference>
<protein>
    <recommendedName>
        <fullName evidence="11 12">ATP synthase subunit a</fullName>
    </recommendedName>
    <alternativeName>
        <fullName evidence="11">ATP synthase F0 sector subunit a</fullName>
    </alternativeName>
    <alternativeName>
        <fullName evidence="11">F-ATPase subunit 6</fullName>
    </alternativeName>
</protein>
<evidence type="ECO:0000256" key="4">
    <source>
        <dbReference type="ARBA" id="ARBA00022547"/>
    </source>
</evidence>
<keyword evidence="6 11" id="KW-0375">Hydrogen ion transport</keyword>
<keyword evidence="8 11" id="KW-0406">Ion transport</keyword>
<feature type="transmembrane region" description="Helical" evidence="11">
    <location>
        <begin position="76"/>
        <end position="96"/>
    </location>
</feature>
<evidence type="ECO:0000256" key="9">
    <source>
        <dbReference type="ARBA" id="ARBA00023136"/>
    </source>
</evidence>
<evidence type="ECO:0000256" key="8">
    <source>
        <dbReference type="ARBA" id="ARBA00023065"/>
    </source>
</evidence>
<dbReference type="InterPro" id="IPR000568">
    <property type="entry name" value="ATP_synth_F0_asu"/>
</dbReference>
<evidence type="ECO:0000256" key="11">
    <source>
        <dbReference type="HAMAP-Rule" id="MF_01393"/>
    </source>
</evidence>
<evidence type="ECO:0000313" key="13">
    <source>
        <dbReference type="EMBL" id="KIG16823.1"/>
    </source>
</evidence>
<dbReference type="GO" id="GO:0045259">
    <property type="term" value="C:proton-transporting ATP synthase complex"/>
    <property type="evidence" value="ECO:0007669"/>
    <property type="project" value="UniProtKB-KW"/>
</dbReference>
<name>A0A0C2A0D0_9BACT</name>